<organism evidence="2 3">
    <name type="scientific">Bacillus swezeyi</name>
    <dbReference type="NCBI Taxonomy" id="1925020"/>
    <lineage>
        <taxon>Bacteria</taxon>
        <taxon>Bacillati</taxon>
        <taxon>Bacillota</taxon>
        <taxon>Bacilli</taxon>
        <taxon>Bacillales</taxon>
        <taxon>Bacillaceae</taxon>
        <taxon>Bacillus</taxon>
    </lineage>
</organism>
<evidence type="ECO:0000259" key="1">
    <source>
        <dbReference type="Pfam" id="PF25425"/>
    </source>
</evidence>
<dbReference type="EMBL" id="QSND01000005">
    <property type="protein sequence ID" value="KAA6447784.1"/>
    <property type="molecule type" value="Genomic_DNA"/>
</dbReference>
<dbReference type="Proteomes" id="UP000324326">
    <property type="component" value="Unassembled WGS sequence"/>
</dbReference>
<dbReference type="InterPro" id="IPR057359">
    <property type="entry name" value="YfjL_N"/>
</dbReference>
<dbReference type="Pfam" id="PF25425">
    <property type="entry name" value="YfjL_N"/>
    <property type="match status" value="1"/>
</dbReference>
<name>A0A5M8RLQ9_9BACI</name>
<accession>A0A5M8RLQ9</accession>
<evidence type="ECO:0000313" key="3">
    <source>
        <dbReference type="Proteomes" id="UP000324326"/>
    </source>
</evidence>
<proteinExistence type="predicted"/>
<reference evidence="2 3" key="1">
    <citation type="submission" date="2018-08" db="EMBL/GenBank/DDBJ databases">
        <title>Bacillus phenotypic plasticity.</title>
        <authorList>
            <person name="Hurtado E."/>
        </authorList>
    </citation>
    <scope>NUCLEOTIDE SEQUENCE [LARGE SCALE GENOMIC DNA]</scope>
    <source>
        <strain evidence="2 3">427</strain>
    </source>
</reference>
<comment type="caution">
    <text evidence="2">The sequence shown here is derived from an EMBL/GenBank/DDBJ whole genome shotgun (WGS) entry which is preliminary data.</text>
</comment>
<gene>
    <name evidence="2" type="ORF">DX927_21305</name>
</gene>
<protein>
    <recommendedName>
        <fullName evidence="1">YfjL-like N-terminal domain-containing protein</fullName>
    </recommendedName>
</protein>
<evidence type="ECO:0000313" key="2">
    <source>
        <dbReference type="EMBL" id="KAA6447784.1"/>
    </source>
</evidence>
<sequence length="77" mass="8970">MKKKARYASLLFLILVIGFYFYNAFNGNPISRSLAEKNWRRICRKHTLVKKKASIISNTLNMLSMLPIRGKMSTYLV</sequence>
<dbReference type="AlphaFoldDB" id="A0A5M8RLQ9"/>
<feature type="domain" description="YfjL-like N-terminal" evidence="1">
    <location>
        <begin position="2"/>
        <end position="41"/>
    </location>
</feature>